<evidence type="ECO:0000256" key="1">
    <source>
        <dbReference type="SAM" id="SignalP"/>
    </source>
</evidence>
<gene>
    <name evidence="2" type="ORF">P7K49_002018</name>
</gene>
<keyword evidence="1" id="KW-0732">Signal</keyword>
<reference evidence="2 3" key="1">
    <citation type="submission" date="2023-05" db="EMBL/GenBank/DDBJ databases">
        <title>B98-5 Cell Line De Novo Hybrid Assembly: An Optical Mapping Approach.</title>
        <authorList>
            <person name="Kananen K."/>
            <person name="Auerbach J.A."/>
            <person name="Kautto E."/>
            <person name="Blachly J.S."/>
        </authorList>
    </citation>
    <scope>NUCLEOTIDE SEQUENCE [LARGE SCALE GENOMIC DNA]</scope>
    <source>
        <strain evidence="2">B95-8</strain>
        <tissue evidence="2">Cell line</tissue>
    </source>
</reference>
<protein>
    <recommendedName>
        <fullName evidence="4">Secreted protein</fullName>
    </recommendedName>
</protein>
<feature type="chain" id="PRO_5045318002" description="Secreted protein" evidence="1">
    <location>
        <begin position="25"/>
        <end position="145"/>
    </location>
</feature>
<dbReference type="Proteomes" id="UP001266305">
    <property type="component" value="Unassembled WGS sequence"/>
</dbReference>
<keyword evidence="3" id="KW-1185">Reference proteome</keyword>
<sequence length="145" mass="15872">MAGLLTAGLFRFICHLSLITDTLIIPTRNVKKHSAPSPSVHGSQQPLSFIFFHICSLHVENMILQIPLLNRPLLATDVPVLLKTLLHVVFDGCVILHAVEAPPFASWIFPGAPRAERMMIPGPGVEQPSLGAVVHIRIQPSVHPF</sequence>
<evidence type="ECO:0008006" key="4">
    <source>
        <dbReference type="Google" id="ProtNLM"/>
    </source>
</evidence>
<accession>A0ABQ9WG59</accession>
<comment type="caution">
    <text evidence="2">The sequence shown here is derived from an EMBL/GenBank/DDBJ whole genome shotgun (WGS) entry which is preliminary data.</text>
</comment>
<name>A0ABQ9WG59_SAGOE</name>
<dbReference type="EMBL" id="JASSZA010000001">
    <property type="protein sequence ID" value="KAK2120632.1"/>
    <property type="molecule type" value="Genomic_DNA"/>
</dbReference>
<feature type="signal peptide" evidence="1">
    <location>
        <begin position="1"/>
        <end position="24"/>
    </location>
</feature>
<proteinExistence type="predicted"/>
<organism evidence="2 3">
    <name type="scientific">Saguinus oedipus</name>
    <name type="common">Cotton-top tamarin</name>
    <name type="synonym">Oedipomidas oedipus</name>
    <dbReference type="NCBI Taxonomy" id="9490"/>
    <lineage>
        <taxon>Eukaryota</taxon>
        <taxon>Metazoa</taxon>
        <taxon>Chordata</taxon>
        <taxon>Craniata</taxon>
        <taxon>Vertebrata</taxon>
        <taxon>Euteleostomi</taxon>
        <taxon>Mammalia</taxon>
        <taxon>Eutheria</taxon>
        <taxon>Euarchontoglires</taxon>
        <taxon>Primates</taxon>
        <taxon>Haplorrhini</taxon>
        <taxon>Platyrrhini</taxon>
        <taxon>Cebidae</taxon>
        <taxon>Callitrichinae</taxon>
        <taxon>Saguinus</taxon>
    </lineage>
</organism>
<evidence type="ECO:0000313" key="3">
    <source>
        <dbReference type="Proteomes" id="UP001266305"/>
    </source>
</evidence>
<evidence type="ECO:0000313" key="2">
    <source>
        <dbReference type="EMBL" id="KAK2120632.1"/>
    </source>
</evidence>